<evidence type="ECO:0000313" key="2">
    <source>
        <dbReference type="Proteomes" id="UP000827724"/>
    </source>
</evidence>
<gene>
    <name evidence="1" type="ORF">Trco_000310</name>
</gene>
<dbReference type="GO" id="GO:0003746">
    <property type="term" value="F:translation elongation factor activity"/>
    <property type="evidence" value="ECO:0007669"/>
    <property type="project" value="UniProtKB-KW"/>
</dbReference>
<keyword evidence="1" id="KW-0251">Elongation factor</keyword>
<organism evidence="1 2">
    <name type="scientific">Trichoderma cornu-damae</name>
    <dbReference type="NCBI Taxonomy" id="654480"/>
    <lineage>
        <taxon>Eukaryota</taxon>
        <taxon>Fungi</taxon>
        <taxon>Dikarya</taxon>
        <taxon>Ascomycota</taxon>
        <taxon>Pezizomycotina</taxon>
        <taxon>Sordariomycetes</taxon>
        <taxon>Hypocreomycetidae</taxon>
        <taxon>Hypocreales</taxon>
        <taxon>Hypocreaceae</taxon>
        <taxon>Trichoderma</taxon>
    </lineage>
</organism>
<evidence type="ECO:0000313" key="1">
    <source>
        <dbReference type="EMBL" id="KAH6610290.1"/>
    </source>
</evidence>
<dbReference type="Proteomes" id="UP000827724">
    <property type="component" value="Unassembled WGS sequence"/>
</dbReference>
<proteinExistence type="predicted"/>
<accession>A0A9P8QV50</accession>
<dbReference type="EMBL" id="JAIWOZ010000001">
    <property type="protein sequence ID" value="KAH6610290.1"/>
    <property type="molecule type" value="Genomic_DNA"/>
</dbReference>
<comment type="caution">
    <text evidence="1">The sequence shown here is derived from an EMBL/GenBank/DDBJ whole genome shotgun (WGS) entry which is preliminary data.</text>
</comment>
<protein>
    <submittedName>
        <fullName evidence="1">Elongation factor 1-gamma 1</fullName>
    </submittedName>
</protein>
<name>A0A9P8QV50_9HYPO</name>
<dbReference type="AlphaFoldDB" id="A0A9P8QV50"/>
<reference evidence="1" key="1">
    <citation type="submission" date="2021-08" db="EMBL/GenBank/DDBJ databases">
        <title>Chromosome-Level Trichoderma cornu-damae using Hi-C Data.</title>
        <authorList>
            <person name="Kim C.S."/>
        </authorList>
    </citation>
    <scope>NUCLEOTIDE SEQUENCE</scope>
    <source>
        <strain evidence="1">KA19-0412C</strain>
    </source>
</reference>
<sequence length="445" mass="45431">MELLLFGARRVDSDAVVKVFLGCAHLDGNAKALQHLAASLAHDVQPNDPLFGAGDDQLVVGGALGLRVHHGVVQGGKGRLVDLDVVPAVLFHGLRLREADGADLGMRKHDGWDVFVAELQGRELGGAEEPVREAAPGSNGDGRQLDLAGDVAERVDVVGAGVLVVVHDDVSLVVELDAGFLQADAARQGRPADGPDEVVDVAKGALAAIGIPAGDGQLAVGVPVDPGGLGLPVEAHSQALVLVGDGLLDHGVKVPQEGLASDQQVGFRAEGVEHAGKLDGDVAGADNGHLAGLPLNVEEAVAVDAQLGPGDLGRVAGLAPDGDEDLLGVDQHLGPVVQSHLGLVLGQQPAPSVQVVDLVVGEIPLVDAVEPLDVGVALGLEGGPVKGRRVRHGEAVVLGVVDGLGEGRGVVPPRRELSTTMALTPYLELAMRAEPRPPLPPPMTR</sequence>
<keyword evidence="1" id="KW-0648">Protein biosynthesis</keyword>
<keyword evidence="2" id="KW-1185">Reference proteome</keyword>